<dbReference type="PANTHER" id="PTHR47843">
    <property type="entry name" value="BTB DOMAIN-CONTAINING PROTEIN-RELATED"/>
    <property type="match status" value="1"/>
</dbReference>
<evidence type="ECO:0000313" key="2">
    <source>
        <dbReference type="EMBL" id="OAX82266.1"/>
    </source>
</evidence>
<dbReference type="Proteomes" id="UP000091918">
    <property type="component" value="Unassembled WGS sequence"/>
</dbReference>
<comment type="caution">
    <text evidence="2">The sequence shown here is derived from an EMBL/GenBank/DDBJ whole genome shotgun (WGS) entry which is preliminary data.</text>
</comment>
<dbReference type="STRING" id="1658172.A0A1B7NZR7"/>
<name>A0A1B7NZR7_9EURO</name>
<gene>
    <name evidence="2" type="ORF">ACJ72_03389</name>
</gene>
<proteinExistence type="predicted"/>
<dbReference type="Gene3D" id="3.30.710.10">
    <property type="entry name" value="Potassium Channel Kv1.1, Chain A"/>
    <property type="match status" value="1"/>
</dbReference>
<sequence length="299" mass="33808">MSSDNGTADRPCYTTHLWSQKYSDMTISCSTDQYHVHRVVVCNQSPFFAAALDKQFKEATAAEVVLEEDDPELVRLMIAHFYGAKDPAEIDVMRTEHSEEEPSAETKKEEPVLLSATEPSHKALINARLYAMGDKYGIESLKTLSQTEFDNWATNVDATEYIDDFPAIIDEVYRSTPDNDRGLRDILVPLIVDNAEVALKSQGLCDVLLLFPELQMEILRRVVKSRADLLNRLITTTKTGKKEGAEYKKYVERVDSTMTELETAFLELGKKAVGLSMAVRKGSKRESSYLWNMMGRYLV</sequence>
<keyword evidence="3" id="KW-1185">Reference proteome</keyword>
<organism evidence="2 3">
    <name type="scientific">Emergomyces africanus</name>
    <dbReference type="NCBI Taxonomy" id="1955775"/>
    <lineage>
        <taxon>Eukaryota</taxon>
        <taxon>Fungi</taxon>
        <taxon>Dikarya</taxon>
        <taxon>Ascomycota</taxon>
        <taxon>Pezizomycotina</taxon>
        <taxon>Eurotiomycetes</taxon>
        <taxon>Eurotiomycetidae</taxon>
        <taxon>Onygenales</taxon>
        <taxon>Ajellomycetaceae</taxon>
        <taxon>Emergomyces</taxon>
    </lineage>
</organism>
<dbReference type="CDD" id="cd18186">
    <property type="entry name" value="BTB_POZ_ZBTB_KLHL-like"/>
    <property type="match status" value="1"/>
</dbReference>
<dbReference type="SUPFAM" id="SSF54695">
    <property type="entry name" value="POZ domain"/>
    <property type="match status" value="1"/>
</dbReference>
<evidence type="ECO:0000313" key="3">
    <source>
        <dbReference type="Proteomes" id="UP000091918"/>
    </source>
</evidence>
<dbReference type="PANTHER" id="PTHR47843:SF5">
    <property type="entry name" value="BTB_POZ DOMAIN PROTEIN"/>
    <property type="match status" value="1"/>
</dbReference>
<dbReference type="AlphaFoldDB" id="A0A1B7NZR7"/>
<reference evidence="2 3" key="1">
    <citation type="submission" date="2015-07" db="EMBL/GenBank/DDBJ databases">
        <title>Emmonsia species relationships and genome sequence.</title>
        <authorList>
            <person name="Cuomo C.A."/>
            <person name="Schwartz I.S."/>
            <person name="Kenyon C."/>
            <person name="de Hoog G.S."/>
            <person name="Govender N.P."/>
            <person name="Botha A."/>
            <person name="Moreno L."/>
            <person name="de Vries M."/>
            <person name="Munoz J.F."/>
            <person name="Stielow J.B."/>
        </authorList>
    </citation>
    <scope>NUCLEOTIDE SEQUENCE [LARGE SCALE GENOMIC DNA]</scope>
    <source>
        <strain evidence="2 3">CBS 136260</strain>
    </source>
</reference>
<evidence type="ECO:0000259" key="1">
    <source>
        <dbReference type="PROSITE" id="PS50097"/>
    </source>
</evidence>
<dbReference type="OrthoDB" id="4186383at2759"/>
<dbReference type="Pfam" id="PF00651">
    <property type="entry name" value="BTB"/>
    <property type="match status" value="1"/>
</dbReference>
<accession>A0A1B7NZR7</accession>
<dbReference type="InterPro" id="IPR000210">
    <property type="entry name" value="BTB/POZ_dom"/>
</dbReference>
<dbReference type="InterPro" id="IPR011333">
    <property type="entry name" value="SKP1/BTB/POZ_sf"/>
</dbReference>
<dbReference type="EMBL" id="LGUA01000331">
    <property type="protein sequence ID" value="OAX82266.1"/>
    <property type="molecule type" value="Genomic_DNA"/>
</dbReference>
<feature type="domain" description="BTB" evidence="1">
    <location>
        <begin position="23"/>
        <end position="85"/>
    </location>
</feature>
<protein>
    <recommendedName>
        <fullName evidence="1">BTB domain-containing protein</fullName>
    </recommendedName>
</protein>
<dbReference type="PROSITE" id="PS50097">
    <property type="entry name" value="BTB"/>
    <property type="match status" value="1"/>
</dbReference>